<reference evidence="3" key="1">
    <citation type="submission" date="2025-08" db="UniProtKB">
        <authorList>
            <consortium name="Ensembl"/>
        </authorList>
    </citation>
    <scope>IDENTIFICATION</scope>
</reference>
<organism evidence="3 4">
    <name type="scientific">Piliocolobus tephrosceles</name>
    <name type="common">Ugandan red Colobus</name>
    <dbReference type="NCBI Taxonomy" id="591936"/>
    <lineage>
        <taxon>Eukaryota</taxon>
        <taxon>Metazoa</taxon>
        <taxon>Chordata</taxon>
        <taxon>Craniata</taxon>
        <taxon>Vertebrata</taxon>
        <taxon>Euteleostomi</taxon>
        <taxon>Mammalia</taxon>
        <taxon>Eutheria</taxon>
        <taxon>Euarchontoglires</taxon>
        <taxon>Primates</taxon>
        <taxon>Haplorrhini</taxon>
        <taxon>Catarrhini</taxon>
        <taxon>Cercopithecidae</taxon>
        <taxon>Colobinae</taxon>
        <taxon>Piliocolobus</taxon>
    </lineage>
</organism>
<sequence length="724" mass="84229">MIVSDLIDTDKLKELRKVDPIKAKNLKKKIRKKKSKQKNKENTNDKLNNVNKNEQNTNGLNYDSYVEYVEEDIDEGILEKFEDVYKKFHVSKEVNNYNEPKLKGKKKISFNDFYSDDEEEEDEEEDDEEGKKKKEKGISKKQLKLLKRPSIFKLKEFAKKPELVDIWDTTSSDPFFYVWLKCLKNCVPVPQQWCQKRKYMHAKRGIEKLPYKLPPYIEDTKISEIRQAIKEKEEQKSLKQKLRERVRPKLHTMDIDYQTLHDAFFKYATKPKLVKFADVYYEGKEFELKTKKFRPGVISEKLRKALNIEPNDPLPWLVNMKKYGLPPSFPYLNIPSLNNLSQEQSTGTLGTGSNTIGLSANSDINNNNNNNNIGINIEQQQQQTLNDGQKVKYENVDESGNIIYGSFISHRMSENNNTYPEDFLWKEMDENFEDSEEEEEEEENEEEKHEDAEEKEEGDKKGESENEDNKSEMKERKDKNDNIEAEYVNINLNDNLNEDILKNNYSSGIYSVGLNSKLSGSYTPYMESGLTSVDLTSFVSGYDTPRYPYNTTTNNMNYINTQNIKPYTILQTEEVPINQSNLFSSNVKYKIQPASPPLINKPSNTSEGGITPFTNVDGNTSYRATGESTKNVQNNTNVSTIDDIRKELSKFEEISNKAKQVSAQVDNTKKVKKDVPKKKKILQILGANKNWQKQSYNGVYIYVYALRFLQFFFHNLFIVAKEYH</sequence>
<dbReference type="PANTHER" id="PTHR12785:SF6">
    <property type="entry name" value="SPLICING FACTOR 3B SUBUNIT 2"/>
    <property type="match status" value="1"/>
</dbReference>
<dbReference type="GO" id="GO:0005634">
    <property type="term" value="C:nucleus"/>
    <property type="evidence" value="ECO:0007669"/>
    <property type="project" value="InterPro"/>
</dbReference>
<name>A0A8C9LGG4_9PRIM</name>
<feature type="compositionally biased region" description="Basic and acidic residues" evidence="1">
    <location>
        <begin position="446"/>
        <end position="480"/>
    </location>
</feature>
<dbReference type="Pfam" id="PF04046">
    <property type="entry name" value="PSP"/>
    <property type="match status" value="1"/>
</dbReference>
<accession>A0A8C9LGG4</accession>
<protein>
    <recommendedName>
        <fullName evidence="2">PSP proline-rich domain-containing protein</fullName>
    </recommendedName>
</protein>
<dbReference type="Proteomes" id="UP000694416">
    <property type="component" value="Unplaced"/>
</dbReference>
<dbReference type="InterPro" id="IPR007180">
    <property type="entry name" value="DUF382"/>
</dbReference>
<dbReference type="Pfam" id="PF04037">
    <property type="entry name" value="DUF382"/>
    <property type="match status" value="1"/>
</dbReference>
<evidence type="ECO:0000313" key="4">
    <source>
        <dbReference type="Proteomes" id="UP000694416"/>
    </source>
</evidence>
<keyword evidence="4" id="KW-1185">Reference proteome</keyword>
<evidence type="ECO:0000313" key="3">
    <source>
        <dbReference type="Ensembl" id="ENSPTEP00000000134.1"/>
    </source>
</evidence>
<dbReference type="InterPro" id="IPR052584">
    <property type="entry name" value="U2_snRNP_Complex_Component"/>
</dbReference>
<reference evidence="3" key="2">
    <citation type="submission" date="2025-09" db="UniProtKB">
        <authorList>
            <consortium name="Ensembl"/>
        </authorList>
    </citation>
    <scope>IDENTIFICATION</scope>
</reference>
<evidence type="ECO:0000256" key="1">
    <source>
        <dbReference type="SAM" id="MobiDB-lite"/>
    </source>
</evidence>
<dbReference type="Ensembl" id="ENSPTET00000000231.1">
    <property type="protein sequence ID" value="ENSPTEP00000000134.1"/>
    <property type="gene ID" value="ENSPTEG00000000200.1"/>
</dbReference>
<dbReference type="AlphaFoldDB" id="A0A8C9LGG4"/>
<feature type="region of interest" description="Disordered" evidence="1">
    <location>
        <begin position="28"/>
        <end position="60"/>
    </location>
</feature>
<feature type="compositionally biased region" description="Basic residues" evidence="1">
    <location>
        <begin position="28"/>
        <end position="37"/>
    </location>
</feature>
<proteinExistence type="predicted"/>
<feature type="region of interest" description="Disordered" evidence="1">
    <location>
        <begin position="431"/>
        <end position="480"/>
    </location>
</feature>
<feature type="compositionally biased region" description="Acidic residues" evidence="1">
    <location>
        <begin position="431"/>
        <end position="445"/>
    </location>
</feature>
<feature type="compositionally biased region" description="Low complexity" evidence="1">
    <location>
        <begin position="45"/>
        <end position="58"/>
    </location>
</feature>
<feature type="domain" description="PSP proline-rich" evidence="2">
    <location>
        <begin position="290"/>
        <end position="343"/>
    </location>
</feature>
<dbReference type="PANTHER" id="PTHR12785">
    <property type="entry name" value="SPLICING FACTOR 3B"/>
    <property type="match status" value="1"/>
</dbReference>
<dbReference type="SMART" id="SM00581">
    <property type="entry name" value="PSP"/>
    <property type="match status" value="1"/>
</dbReference>
<dbReference type="InterPro" id="IPR006568">
    <property type="entry name" value="PSP_pro-rich"/>
</dbReference>
<evidence type="ECO:0000259" key="2">
    <source>
        <dbReference type="SMART" id="SM00581"/>
    </source>
</evidence>